<accession>I2H8W6</accession>
<evidence type="ECO:0000313" key="6">
    <source>
        <dbReference type="EMBL" id="CCH62818.1"/>
    </source>
</evidence>
<dbReference type="Gene3D" id="3.40.50.300">
    <property type="entry name" value="P-loop containing nucleotide triphosphate hydrolases"/>
    <property type="match status" value="1"/>
</dbReference>
<evidence type="ECO:0000256" key="2">
    <source>
        <dbReference type="ARBA" id="ARBA00023134"/>
    </source>
</evidence>
<dbReference type="InterPro" id="IPR025662">
    <property type="entry name" value="Sigma_54_int_dom_ATP-bd_1"/>
</dbReference>
<dbReference type="PANTHER" id="PTHR23115">
    <property type="entry name" value="TRANSLATION FACTOR"/>
    <property type="match status" value="1"/>
</dbReference>
<keyword evidence="1" id="KW-0547">Nucleotide-binding</keyword>
<dbReference type="Gene3D" id="2.40.30.10">
    <property type="entry name" value="Translation factors"/>
    <property type="match status" value="1"/>
</dbReference>
<dbReference type="GO" id="GO:0005525">
    <property type="term" value="F:GTP binding"/>
    <property type="evidence" value="ECO:0007669"/>
    <property type="project" value="UniProtKB-KW"/>
</dbReference>
<keyword evidence="2" id="KW-0342">GTP-binding</keyword>
<feature type="coiled-coil region" evidence="3">
    <location>
        <begin position="303"/>
        <end position="332"/>
    </location>
</feature>
<feature type="compositionally biased region" description="Polar residues" evidence="4">
    <location>
        <begin position="182"/>
        <end position="194"/>
    </location>
</feature>
<dbReference type="HOGENOM" id="CLU_007265_3_4_1"/>
<feature type="domain" description="Tr-type G" evidence="5">
    <location>
        <begin position="355"/>
        <end position="559"/>
    </location>
</feature>
<organism evidence="6 7">
    <name type="scientific">Henningerozyma blattae (strain ATCC 34711 / CBS 6284 / DSM 70876 / NBRC 10599 / NRRL Y-10934 / UCD 77-7)</name>
    <name type="common">Yeast</name>
    <name type="synonym">Tetrapisispora blattae</name>
    <dbReference type="NCBI Taxonomy" id="1071380"/>
    <lineage>
        <taxon>Eukaryota</taxon>
        <taxon>Fungi</taxon>
        <taxon>Dikarya</taxon>
        <taxon>Ascomycota</taxon>
        <taxon>Saccharomycotina</taxon>
        <taxon>Saccharomycetes</taxon>
        <taxon>Saccharomycetales</taxon>
        <taxon>Saccharomycetaceae</taxon>
        <taxon>Henningerozyma</taxon>
    </lineage>
</organism>
<proteinExistence type="predicted"/>
<evidence type="ECO:0000256" key="1">
    <source>
        <dbReference type="ARBA" id="ARBA00022741"/>
    </source>
</evidence>
<evidence type="ECO:0000259" key="5">
    <source>
        <dbReference type="Pfam" id="PF00009"/>
    </source>
</evidence>
<dbReference type="OrthoDB" id="342024at2759"/>
<dbReference type="PROSITE" id="PS00675">
    <property type="entry name" value="SIGMA54_INTERACT_1"/>
    <property type="match status" value="1"/>
</dbReference>
<reference evidence="6 7" key="1">
    <citation type="journal article" date="2011" name="Proc. Natl. Acad. Sci. U.S.A.">
        <title>Evolutionary erosion of yeast sex chromosomes by mating-type switching accidents.</title>
        <authorList>
            <person name="Gordon J.L."/>
            <person name="Armisen D."/>
            <person name="Proux-Wera E."/>
            <person name="Oheigeartaigh S.S."/>
            <person name="Byrne K.P."/>
            <person name="Wolfe K.H."/>
        </authorList>
    </citation>
    <scope>NUCLEOTIDE SEQUENCE [LARGE SCALE GENOMIC DNA]</scope>
    <source>
        <strain evidence="7">ATCC 34711 / CBS 6284 / DSM 70876 / NBRC 10599 / NRRL Y-10934 / UCD 77-7</strain>
    </source>
</reference>
<dbReference type="InterPro" id="IPR027417">
    <property type="entry name" value="P-loop_NTPase"/>
</dbReference>
<keyword evidence="3" id="KW-0175">Coiled coil</keyword>
<feature type="region of interest" description="Disordered" evidence="4">
    <location>
        <begin position="170"/>
        <end position="194"/>
    </location>
</feature>
<dbReference type="InParanoid" id="I2H8W6"/>
<dbReference type="eggNOG" id="KOG0458">
    <property type="taxonomic scope" value="Eukaryota"/>
</dbReference>
<dbReference type="GeneID" id="14497996"/>
<dbReference type="InterPro" id="IPR000795">
    <property type="entry name" value="T_Tr_GTP-bd_dom"/>
</dbReference>
<sequence length="794" mass="90404">MSALERLAKLRAAKNQEQNTANLSSIDESKLHKSSRSIGLLSKLQTEDGLKNRTDMAGSTELLVKKQSLSEKFAAIKKARQEKENTLSQNTPTFESTNNLITINNETSTSSRLNKFEKFQTTNDAKLKQNQPSSDISLISTPNNVRLSLKLTAIRKSQGFELRNKDNTVLNKNRTNNKSHLHGSQTSEMDPSTKNPIMLHDKIKNSRLIWNLISQQNLRSHSNSGYIFKTQSSIINNSKLNEICINNSKRSRCSNQYTVFYPNKKHNVYLSKDQIKKNFEKPSPDDIVLEAQAKAFVDVTQKVSKLKIDKTLEEQKKKEEEEKKRMESIKQVFIPSEPYQAIEIDNYVKKNDIKSINILIMGDTGSGKSTLMGRLIQDFNLLDYDTIRRIKWDSEKHLKSTNYLAWLVDKSKNERQSGSSLFPHTIEIHKRNLFLDNELNSTAYNINEIPGNKSYVSKARTWVFNSNLIVICIDCNIESFEKGFSLDGQTRDHILLTKTMGIKYLIFAMNKMDTVEWDEVRFMSIKNELTVFLKDIQFKHVENVSWIPISGRTGEGVHNVDYPKQMKWYEGGASLFSTIEKLTIHKYDNISKKPFIFQILKRKMHESDKHATLITGKVINGTIQPGENITVYPSKQSLIVDRISSTVDSIKNAPLPIALESDSVTLKVLNADYQSISIGNIATSVDFNLETSNSFQIKIKTLYMNEHLQVGDLMTVYSGFSRYGVKITEILSNDIIPVNKSHIGSDEIATFSLDVIEPDHDIPILIHLANNPMALNEVIFRRQGAFVAIGRFIQ</sequence>
<name>I2H8W6_HENB6</name>
<dbReference type="EMBL" id="HE806324">
    <property type="protein sequence ID" value="CCH62818.1"/>
    <property type="molecule type" value="Genomic_DNA"/>
</dbReference>
<dbReference type="RefSeq" id="XP_004182337.1">
    <property type="nucleotide sequence ID" value="XM_004182289.1"/>
</dbReference>
<dbReference type="SUPFAM" id="SSF50447">
    <property type="entry name" value="Translation proteins"/>
    <property type="match status" value="1"/>
</dbReference>
<dbReference type="InterPro" id="IPR050100">
    <property type="entry name" value="TRAFAC_GTPase_members"/>
</dbReference>
<dbReference type="STRING" id="1071380.I2H8W6"/>
<evidence type="ECO:0000256" key="3">
    <source>
        <dbReference type="SAM" id="Coils"/>
    </source>
</evidence>
<dbReference type="KEGG" id="tbl:TBLA_0I01600"/>
<evidence type="ECO:0000313" key="7">
    <source>
        <dbReference type="Proteomes" id="UP000002866"/>
    </source>
</evidence>
<dbReference type="InterPro" id="IPR009000">
    <property type="entry name" value="Transl_B-barrel_sf"/>
</dbReference>
<dbReference type="Proteomes" id="UP000002866">
    <property type="component" value="Chromosome 9"/>
</dbReference>
<keyword evidence="7" id="KW-1185">Reference proteome</keyword>
<dbReference type="Pfam" id="PF00009">
    <property type="entry name" value="GTP_EFTU"/>
    <property type="match status" value="1"/>
</dbReference>
<dbReference type="AlphaFoldDB" id="I2H8W6"/>
<protein>
    <recommendedName>
        <fullName evidence="5">Tr-type G domain-containing protein</fullName>
    </recommendedName>
</protein>
<dbReference type="GO" id="GO:0003924">
    <property type="term" value="F:GTPase activity"/>
    <property type="evidence" value="ECO:0007669"/>
    <property type="project" value="InterPro"/>
</dbReference>
<gene>
    <name evidence="6" type="primary">TBLA0I01600</name>
    <name evidence="6" type="ORF">TBLA_0I01600</name>
</gene>
<dbReference type="SUPFAM" id="SSF52540">
    <property type="entry name" value="P-loop containing nucleoside triphosphate hydrolases"/>
    <property type="match status" value="1"/>
</dbReference>
<evidence type="ECO:0000256" key="4">
    <source>
        <dbReference type="SAM" id="MobiDB-lite"/>
    </source>
</evidence>